<evidence type="ECO:0000256" key="5">
    <source>
        <dbReference type="ARBA" id="ARBA00022643"/>
    </source>
</evidence>
<dbReference type="GO" id="GO:0005524">
    <property type="term" value="F:ATP binding"/>
    <property type="evidence" value="ECO:0007669"/>
    <property type="project" value="UniProtKB-UniRule"/>
</dbReference>
<dbReference type="InterPro" id="IPR015865">
    <property type="entry name" value="Riboflavin_kinase_bac/euk"/>
</dbReference>
<dbReference type="UniPathway" id="UPA00276">
    <property type="reaction ID" value="UER00406"/>
</dbReference>
<evidence type="ECO:0000256" key="8">
    <source>
        <dbReference type="ARBA" id="ARBA00022741"/>
    </source>
</evidence>
<dbReference type="InterPro" id="IPR002606">
    <property type="entry name" value="Riboflavin_kinase_bac"/>
</dbReference>
<gene>
    <name evidence="17" type="ORF">GQN54_04050</name>
</gene>
<comment type="catalytic activity">
    <reaction evidence="14 15">
        <text>FMN + ATP + H(+) = FAD + diphosphate</text>
        <dbReference type="Rhea" id="RHEA:17237"/>
        <dbReference type="ChEBI" id="CHEBI:15378"/>
        <dbReference type="ChEBI" id="CHEBI:30616"/>
        <dbReference type="ChEBI" id="CHEBI:33019"/>
        <dbReference type="ChEBI" id="CHEBI:57692"/>
        <dbReference type="ChEBI" id="CHEBI:58210"/>
        <dbReference type="EC" id="2.7.7.2"/>
    </reaction>
</comment>
<dbReference type="CDD" id="cd02064">
    <property type="entry name" value="FAD_synthetase_N"/>
    <property type="match status" value="1"/>
</dbReference>
<keyword evidence="12" id="KW-0511">Multifunctional enzyme</keyword>
<dbReference type="SMART" id="SM00904">
    <property type="entry name" value="Flavokinase"/>
    <property type="match status" value="1"/>
</dbReference>
<keyword evidence="6 15" id="KW-0808">Transferase</keyword>
<keyword evidence="5 15" id="KW-0288">FMN</keyword>
<evidence type="ECO:0000313" key="17">
    <source>
        <dbReference type="EMBL" id="NBG65274.1"/>
    </source>
</evidence>
<evidence type="ECO:0000259" key="16">
    <source>
        <dbReference type="SMART" id="SM00904"/>
    </source>
</evidence>
<dbReference type="GO" id="GO:0008531">
    <property type="term" value="F:riboflavin kinase activity"/>
    <property type="evidence" value="ECO:0007669"/>
    <property type="project" value="UniProtKB-UniRule"/>
</dbReference>
<dbReference type="NCBIfam" id="TIGR00083">
    <property type="entry name" value="ribF"/>
    <property type="match status" value="1"/>
</dbReference>
<keyword evidence="8 15" id="KW-0547">Nucleotide-binding</keyword>
<evidence type="ECO:0000256" key="12">
    <source>
        <dbReference type="ARBA" id="ARBA00023268"/>
    </source>
</evidence>
<comment type="pathway">
    <text evidence="3 15">Cofactor biosynthesis; FMN biosynthesis; FMN from riboflavin (ATP route): step 1/1.</text>
</comment>
<reference evidence="17 18" key="1">
    <citation type="submission" date="2019-12" db="EMBL/GenBank/DDBJ databases">
        <authorList>
            <person name="Zhao J."/>
        </authorList>
    </citation>
    <scope>NUCLEOTIDE SEQUENCE [LARGE SCALE GENOMIC DNA]</scope>
    <source>
        <strain evidence="17 18">S-15</strain>
    </source>
</reference>
<comment type="caution">
    <text evidence="17">The sequence shown here is derived from an EMBL/GenBank/DDBJ whole genome shotgun (WGS) entry which is preliminary data.</text>
</comment>
<dbReference type="Gene3D" id="2.40.30.30">
    <property type="entry name" value="Riboflavin kinase-like"/>
    <property type="match status" value="1"/>
</dbReference>
<protein>
    <recommendedName>
        <fullName evidence="15">Riboflavin biosynthesis protein</fullName>
    </recommendedName>
    <domain>
        <recommendedName>
            <fullName evidence="15">Riboflavin kinase</fullName>
            <ecNumber evidence="15">2.7.1.26</ecNumber>
        </recommendedName>
        <alternativeName>
            <fullName evidence="15">Flavokinase</fullName>
        </alternativeName>
    </domain>
    <domain>
        <recommendedName>
            <fullName evidence="15">FMN adenylyltransferase</fullName>
            <ecNumber evidence="15">2.7.7.2</ecNumber>
        </recommendedName>
        <alternativeName>
            <fullName evidence="15">FAD pyrophosphorylase</fullName>
        </alternativeName>
        <alternativeName>
            <fullName evidence="15">FAD synthase</fullName>
        </alternativeName>
    </domain>
</protein>
<dbReference type="PANTHER" id="PTHR22749:SF6">
    <property type="entry name" value="RIBOFLAVIN KINASE"/>
    <property type="match status" value="1"/>
</dbReference>
<dbReference type="NCBIfam" id="NF004160">
    <property type="entry name" value="PRK05627.1-3"/>
    <property type="match status" value="1"/>
</dbReference>
<evidence type="ECO:0000256" key="7">
    <source>
        <dbReference type="ARBA" id="ARBA00022695"/>
    </source>
</evidence>
<proteinExistence type="inferred from homology"/>
<accession>A0A6N9NHH2</accession>
<evidence type="ECO:0000256" key="1">
    <source>
        <dbReference type="ARBA" id="ARBA00002121"/>
    </source>
</evidence>
<dbReference type="InterPro" id="IPR015864">
    <property type="entry name" value="FAD_synthase"/>
</dbReference>
<dbReference type="SUPFAM" id="SSF82114">
    <property type="entry name" value="Riboflavin kinase-like"/>
    <property type="match status" value="1"/>
</dbReference>
<comment type="similarity">
    <text evidence="15">Belongs to the ribF family.</text>
</comment>
<keyword evidence="18" id="KW-1185">Reference proteome</keyword>
<keyword evidence="7 15" id="KW-0548">Nucleotidyltransferase</keyword>
<evidence type="ECO:0000256" key="6">
    <source>
        <dbReference type="ARBA" id="ARBA00022679"/>
    </source>
</evidence>
<dbReference type="SUPFAM" id="SSF52374">
    <property type="entry name" value="Nucleotidylyl transferase"/>
    <property type="match status" value="1"/>
</dbReference>
<evidence type="ECO:0000256" key="4">
    <source>
        <dbReference type="ARBA" id="ARBA00022630"/>
    </source>
</evidence>
<keyword evidence="10 15" id="KW-0274">FAD</keyword>
<dbReference type="EMBL" id="WWNE01000004">
    <property type="protein sequence ID" value="NBG65274.1"/>
    <property type="molecule type" value="Genomic_DNA"/>
</dbReference>
<dbReference type="NCBIfam" id="TIGR00125">
    <property type="entry name" value="cyt_tran_rel"/>
    <property type="match status" value="1"/>
</dbReference>
<keyword evidence="9 15" id="KW-0418">Kinase</keyword>
<evidence type="ECO:0000256" key="10">
    <source>
        <dbReference type="ARBA" id="ARBA00022827"/>
    </source>
</evidence>
<dbReference type="PANTHER" id="PTHR22749">
    <property type="entry name" value="RIBOFLAVIN KINASE/FMN ADENYLYLTRANSFERASE"/>
    <property type="match status" value="1"/>
</dbReference>
<name>A0A6N9NHH2_9FLAO</name>
<dbReference type="Gene3D" id="3.40.50.620">
    <property type="entry name" value="HUPs"/>
    <property type="match status" value="1"/>
</dbReference>
<sequence>MKVYQGIENFKPVQYPVVTTGTFDGVHLGHLTIINRLKEIARKENGETVLLTFFPHPRMVLQEDNDLKLINTLQEKIDLLEKAGVDHLIIQPFTKAFSRMTSLEFVRDLIVNKIGTKKLVIGYDHHFGRNREGSFEHLMEFGPLYGFEVEEIPAQDIDDVNVSSTKIRRALENGDLKTANEYLSHPFSLSGVVVDGEKLGRKLGYPTANIKIEESFKLIPANGIYAARIITALGTYKGMLNIGVRPTIENADGSRTIEVNIFDFNEEIYGETITIQLIERIREEKKFNSLDELIENMGKDKVNTLKILQ</sequence>
<dbReference type="RefSeq" id="WP_160632230.1">
    <property type="nucleotide sequence ID" value="NZ_WWNE01000004.1"/>
</dbReference>
<dbReference type="PIRSF" id="PIRSF004491">
    <property type="entry name" value="FAD_Synth"/>
    <property type="match status" value="1"/>
</dbReference>
<dbReference type="FunFam" id="3.40.50.620:FF:000021">
    <property type="entry name" value="Riboflavin biosynthesis protein"/>
    <property type="match status" value="1"/>
</dbReference>
<dbReference type="GO" id="GO:0003919">
    <property type="term" value="F:FMN adenylyltransferase activity"/>
    <property type="evidence" value="ECO:0007669"/>
    <property type="project" value="UniProtKB-UniRule"/>
</dbReference>
<dbReference type="EC" id="2.7.7.2" evidence="15"/>
<comment type="pathway">
    <text evidence="2 15">Cofactor biosynthesis; FAD biosynthesis; FAD from FMN: step 1/1.</text>
</comment>
<dbReference type="GO" id="GO:0006747">
    <property type="term" value="P:FAD biosynthetic process"/>
    <property type="evidence" value="ECO:0007669"/>
    <property type="project" value="UniProtKB-UniRule"/>
</dbReference>
<keyword evidence="4 15" id="KW-0285">Flavoprotein</keyword>
<organism evidence="17 18">
    <name type="scientific">Acidiluteibacter ferrifornacis</name>
    <dbReference type="NCBI Taxonomy" id="2692424"/>
    <lineage>
        <taxon>Bacteria</taxon>
        <taxon>Pseudomonadati</taxon>
        <taxon>Bacteroidota</taxon>
        <taxon>Flavobacteriia</taxon>
        <taxon>Flavobacteriales</taxon>
        <taxon>Cryomorphaceae</taxon>
        <taxon>Acidiluteibacter</taxon>
    </lineage>
</organism>
<evidence type="ECO:0000256" key="15">
    <source>
        <dbReference type="PIRNR" id="PIRNR004491"/>
    </source>
</evidence>
<dbReference type="Proteomes" id="UP000470771">
    <property type="component" value="Unassembled WGS sequence"/>
</dbReference>
<dbReference type="GO" id="GO:0009231">
    <property type="term" value="P:riboflavin biosynthetic process"/>
    <property type="evidence" value="ECO:0007669"/>
    <property type="project" value="InterPro"/>
</dbReference>
<dbReference type="Pfam" id="PF01687">
    <property type="entry name" value="Flavokinase"/>
    <property type="match status" value="1"/>
</dbReference>
<evidence type="ECO:0000256" key="3">
    <source>
        <dbReference type="ARBA" id="ARBA00005201"/>
    </source>
</evidence>
<dbReference type="EC" id="2.7.1.26" evidence="15"/>
<dbReference type="NCBIfam" id="NF004162">
    <property type="entry name" value="PRK05627.1-5"/>
    <property type="match status" value="1"/>
</dbReference>
<dbReference type="Pfam" id="PF06574">
    <property type="entry name" value="FAD_syn"/>
    <property type="match status" value="1"/>
</dbReference>
<comment type="function">
    <text evidence="1">Catalyzes the phosphorylation of riboflavin to FMN followed by the adenylation of FMN to FAD.</text>
</comment>
<dbReference type="InterPro" id="IPR023468">
    <property type="entry name" value="Riboflavin_kinase"/>
</dbReference>
<dbReference type="AlphaFoldDB" id="A0A6N9NHH2"/>
<evidence type="ECO:0000256" key="2">
    <source>
        <dbReference type="ARBA" id="ARBA00004726"/>
    </source>
</evidence>
<evidence type="ECO:0000256" key="13">
    <source>
        <dbReference type="ARBA" id="ARBA00047880"/>
    </source>
</evidence>
<keyword evidence="11 15" id="KW-0067">ATP-binding</keyword>
<comment type="catalytic activity">
    <reaction evidence="13 15">
        <text>riboflavin + ATP = FMN + ADP + H(+)</text>
        <dbReference type="Rhea" id="RHEA:14357"/>
        <dbReference type="ChEBI" id="CHEBI:15378"/>
        <dbReference type="ChEBI" id="CHEBI:30616"/>
        <dbReference type="ChEBI" id="CHEBI:57986"/>
        <dbReference type="ChEBI" id="CHEBI:58210"/>
        <dbReference type="ChEBI" id="CHEBI:456216"/>
        <dbReference type="EC" id="2.7.1.26"/>
    </reaction>
</comment>
<feature type="domain" description="Riboflavin kinase" evidence="16">
    <location>
        <begin position="182"/>
        <end position="309"/>
    </location>
</feature>
<evidence type="ECO:0000256" key="9">
    <source>
        <dbReference type="ARBA" id="ARBA00022777"/>
    </source>
</evidence>
<evidence type="ECO:0000313" key="18">
    <source>
        <dbReference type="Proteomes" id="UP000470771"/>
    </source>
</evidence>
<dbReference type="InterPro" id="IPR014729">
    <property type="entry name" value="Rossmann-like_a/b/a_fold"/>
</dbReference>
<evidence type="ECO:0000256" key="11">
    <source>
        <dbReference type="ARBA" id="ARBA00022840"/>
    </source>
</evidence>
<dbReference type="UniPathway" id="UPA00277">
    <property type="reaction ID" value="UER00407"/>
</dbReference>
<dbReference type="InterPro" id="IPR023465">
    <property type="entry name" value="Riboflavin_kinase_dom_sf"/>
</dbReference>
<dbReference type="GO" id="GO:0009398">
    <property type="term" value="P:FMN biosynthetic process"/>
    <property type="evidence" value="ECO:0007669"/>
    <property type="project" value="UniProtKB-UniRule"/>
</dbReference>
<evidence type="ECO:0000256" key="14">
    <source>
        <dbReference type="ARBA" id="ARBA00049494"/>
    </source>
</evidence>
<dbReference type="InterPro" id="IPR004821">
    <property type="entry name" value="Cyt_trans-like"/>
</dbReference>